<dbReference type="HOGENOM" id="CLU_005533_7_3_1"/>
<evidence type="ECO:0000313" key="6">
    <source>
        <dbReference type="Proteomes" id="UP000006038"/>
    </source>
</evidence>
<evidence type="ECO:0000256" key="2">
    <source>
        <dbReference type="ARBA" id="ARBA00022679"/>
    </source>
</evidence>
<evidence type="ECO:0000259" key="4">
    <source>
        <dbReference type="Pfam" id="PF00891"/>
    </source>
</evidence>
<keyword evidence="6" id="KW-1185">Reference proteome</keyword>
<name>J3L8N2_ORYBR</name>
<dbReference type="Gramene" id="OB0297G10010.1">
    <property type="protein sequence ID" value="OB0297G10010.1"/>
    <property type="gene ID" value="OB0297G10010"/>
</dbReference>
<dbReference type="PANTHER" id="PTHR11746">
    <property type="entry name" value="O-METHYLTRANSFERASE"/>
    <property type="match status" value="1"/>
</dbReference>
<reference evidence="5" key="1">
    <citation type="submission" date="2015-06" db="UniProtKB">
        <authorList>
            <consortium name="EnsemblPlants"/>
        </authorList>
    </citation>
    <scope>IDENTIFICATION</scope>
</reference>
<dbReference type="PROSITE" id="PS51683">
    <property type="entry name" value="SAM_OMT_II"/>
    <property type="match status" value="1"/>
</dbReference>
<dbReference type="Pfam" id="PF00891">
    <property type="entry name" value="Methyltransf_2"/>
    <property type="match status" value="1"/>
</dbReference>
<dbReference type="GO" id="GO:0008757">
    <property type="term" value="F:S-adenosylmethionine-dependent methyltransferase activity"/>
    <property type="evidence" value="ECO:0007669"/>
    <property type="project" value="UniProtKB-ARBA"/>
</dbReference>
<dbReference type="Gene3D" id="3.40.50.150">
    <property type="entry name" value="Vaccinia Virus protein VP39"/>
    <property type="match status" value="1"/>
</dbReference>
<dbReference type="SUPFAM" id="SSF53335">
    <property type="entry name" value="S-adenosyl-L-methionine-dependent methyltransferases"/>
    <property type="match status" value="1"/>
</dbReference>
<dbReference type="GO" id="GO:0008171">
    <property type="term" value="F:O-methyltransferase activity"/>
    <property type="evidence" value="ECO:0007669"/>
    <property type="project" value="InterPro"/>
</dbReference>
<keyword evidence="1" id="KW-0489">Methyltransferase</keyword>
<dbReference type="OMA" id="GICHETQ"/>
<dbReference type="InterPro" id="IPR029063">
    <property type="entry name" value="SAM-dependent_MTases_sf"/>
</dbReference>
<proteinExistence type="predicted"/>
<evidence type="ECO:0000256" key="3">
    <source>
        <dbReference type="ARBA" id="ARBA00022691"/>
    </source>
</evidence>
<dbReference type="eggNOG" id="KOG3178">
    <property type="taxonomic scope" value="Eukaryota"/>
</dbReference>
<dbReference type="InterPro" id="IPR001077">
    <property type="entry name" value="COMT_C"/>
</dbReference>
<dbReference type="FunFam" id="3.40.50.150:FF:000057">
    <property type="entry name" value="O-methyltransferase ZRP4"/>
    <property type="match status" value="1"/>
</dbReference>
<dbReference type="AlphaFoldDB" id="J3L8N2"/>
<protein>
    <recommendedName>
        <fullName evidence="4">O-methyltransferase C-terminal domain-containing protein</fullName>
    </recommendedName>
</protein>
<organism evidence="5">
    <name type="scientific">Oryza brachyantha</name>
    <name type="common">malo sina</name>
    <dbReference type="NCBI Taxonomy" id="4533"/>
    <lineage>
        <taxon>Eukaryota</taxon>
        <taxon>Viridiplantae</taxon>
        <taxon>Streptophyta</taxon>
        <taxon>Embryophyta</taxon>
        <taxon>Tracheophyta</taxon>
        <taxon>Spermatophyta</taxon>
        <taxon>Magnoliopsida</taxon>
        <taxon>Liliopsida</taxon>
        <taxon>Poales</taxon>
        <taxon>Poaceae</taxon>
        <taxon>BOP clade</taxon>
        <taxon>Oryzoideae</taxon>
        <taxon>Oryzeae</taxon>
        <taxon>Oryzinae</taxon>
        <taxon>Oryza</taxon>
    </lineage>
</organism>
<dbReference type="GO" id="GO:0032259">
    <property type="term" value="P:methylation"/>
    <property type="evidence" value="ECO:0007669"/>
    <property type="project" value="UniProtKB-KW"/>
</dbReference>
<keyword evidence="2" id="KW-0808">Transferase</keyword>
<dbReference type="InterPro" id="IPR016461">
    <property type="entry name" value="COMT-like"/>
</dbReference>
<sequence length="226" mass="24433">MAEWLKSGQEEMSFEMAYGAGFWSVCGRSPELGAFFNDAMAADSRFIMDMAIHGASQVFDKITSLVDVAGGTGGAARTVAAAFPHIKCSVLDLPHVIDSVASDHGDAVQFVAGDMMEFIPRADALLLKFVLHDWNDEDCIKILKRCKEAIPSRDAGGKIIVIDVVVGSSSQAVCQGPTTIRLIVSLLTPGKERGEDEWCKIFTEAGFTEYKISPVLGIRSIIEVFP</sequence>
<dbReference type="Proteomes" id="UP000006038">
    <property type="component" value="Unassembled WGS sequence"/>
</dbReference>
<feature type="domain" description="O-methyltransferase C-terminal" evidence="4">
    <location>
        <begin position="2"/>
        <end position="207"/>
    </location>
</feature>
<keyword evidence="3" id="KW-0949">S-adenosyl-L-methionine</keyword>
<dbReference type="EnsemblPlants" id="OB0297G10010.1">
    <property type="protein sequence ID" value="OB0297G10010.1"/>
    <property type="gene ID" value="OB0297G10010"/>
</dbReference>
<dbReference type="CDD" id="cd02440">
    <property type="entry name" value="AdoMet_MTases"/>
    <property type="match status" value="1"/>
</dbReference>
<evidence type="ECO:0000256" key="1">
    <source>
        <dbReference type="ARBA" id="ARBA00022603"/>
    </source>
</evidence>
<accession>J3L8N2</accession>
<evidence type="ECO:0000313" key="5">
    <source>
        <dbReference type="EnsemblPlants" id="OB0297G10010.1"/>
    </source>
</evidence>